<organism evidence="1 2">
    <name type="scientific">Cetraspora pellucida</name>
    <dbReference type="NCBI Taxonomy" id="1433469"/>
    <lineage>
        <taxon>Eukaryota</taxon>
        <taxon>Fungi</taxon>
        <taxon>Fungi incertae sedis</taxon>
        <taxon>Mucoromycota</taxon>
        <taxon>Glomeromycotina</taxon>
        <taxon>Glomeromycetes</taxon>
        <taxon>Diversisporales</taxon>
        <taxon>Gigasporaceae</taxon>
        <taxon>Cetraspora</taxon>
    </lineage>
</organism>
<accession>A0ACA9L2D0</accession>
<evidence type="ECO:0000313" key="2">
    <source>
        <dbReference type="Proteomes" id="UP000789366"/>
    </source>
</evidence>
<feature type="non-terminal residue" evidence="1">
    <location>
        <position position="66"/>
    </location>
</feature>
<reference evidence="1" key="1">
    <citation type="submission" date="2021-06" db="EMBL/GenBank/DDBJ databases">
        <authorList>
            <person name="Kallberg Y."/>
            <person name="Tangrot J."/>
            <person name="Rosling A."/>
        </authorList>
    </citation>
    <scope>NUCLEOTIDE SEQUENCE</scope>
    <source>
        <strain evidence="1">28 12/20/2015</strain>
    </source>
</reference>
<dbReference type="EMBL" id="CAJVPW010002227">
    <property type="protein sequence ID" value="CAG8501717.1"/>
    <property type="molecule type" value="Genomic_DNA"/>
</dbReference>
<sequence>MKEIGKENSNYPMDHTIKAPNCYLIPDNYVIETTYRKKEKTITCYIDYYNEKPQYTIKFGLNKDEF</sequence>
<proteinExistence type="predicted"/>
<protein>
    <submittedName>
        <fullName evidence="1">1824_t:CDS:1</fullName>
    </submittedName>
</protein>
<gene>
    <name evidence="1" type="ORF">SPELUC_LOCUS3046</name>
</gene>
<comment type="caution">
    <text evidence="1">The sequence shown here is derived from an EMBL/GenBank/DDBJ whole genome shotgun (WGS) entry which is preliminary data.</text>
</comment>
<name>A0ACA9L2D0_9GLOM</name>
<keyword evidence="2" id="KW-1185">Reference proteome</keyword>
<dbReference type="Proteomes" id="UP000789366">
    <property type="component" value="Unassembled WGS sequence"/>
</dbReference>
<evidence type="ECO:0000313" key="1">
    <source>
        <dbReference type="EMBL" id="CAG8501717.1"/>
    </source>
</evidence>